<feature type="binding site" evidence="8">
    <location>
        <position position="273"/>
    </location>
    <ligand>
        <name>Mg(2+)</name>
        <dbReference type="ChEBI" id="CHEBI:18420"/>
    </ligand>
</feature>
<comment type="catalytic activity">
    <reaction evidence="8">
        <text>L-seryl-[protein] + UTP = O-(5'-uridylyl)-L-seryl-[protein] + diphosphate</text>
        <dbReference type="Rhea" id="RHEA:64604"/>
        <dbReference type="Rhea" id="RHEA-COMP:9863"/>
        <dbReference type="Rhea" id="RHEA-COMP:16635"/>
        <dbReference type="ChEBI" id="CHEBI:29999"/>
        <dbReference type="ChEBI" id="CHEBI:33019"/>
        <dbReference type="ChEBI" id="CHEBI:46398"/>
        <dbReference type="ChEBI" id="CHEBI:156051"/>
    </reaction>
</comment>
<dbReference type="HAMAP" id="MF_00692">
    <property type="entry name" value="SelO"/>
    <property type="match status" value="1"/>
</dbReference>
<comment type="catalytic activity">
    <reaction evidence="8">
        <text>L-tyrosyl-[protein] + ATP = O-(5'-adenylyl)-L-tyrosyl-[protein] + diphosphate</text>
        <dbReference type="Rhea" id="RHEA:54288"/>
        <dbReference type="Rhea" id="RHEA-COMP:10136"/>
        <dbReference type="Rhea" id="RHEA-COMP:13846"/>
        <dbReference type="ChEBI" id="CHEBI:30616"/>
        <dbReference type="ChEBI" id="CHEBI:33019"/>
        <dbReference type="ChEBI" id="CHEBI:46858"/>
        <dbReference type="ChEBI" id="CHEBI:83624"/>
        <dbReference type="EC" id="2.7.7.108"/>
    </reaction>
</comment>
<reference evidence="10" key="1">
    <citation type="submission" date="2017-02" db="EMBL/GenBank/DDBJ databases">
        <authorList>
            <person name="Varghese N."/>
            <person name="Submissions S."/>
        </authorList>
    </citation>
    <scope>NUCLEOTIDE SEQUENCE [LARGE SCALE GENOMIC DNA]</scope>
    <source>
        <strain evidence="10">SM117</strain>
    </source>
</reference>
<evidence type="ECO:0000256" key="4">
    <source>
        <dbReference type="ARBA" id="ARBA00022723"/>
    </source>
</evidence>
<evidence type="ECO:0000256" key="1">
    <source>
        <dbReference type="ARBA" id="ARBA00009747"/>
    </source>
</evidence>
<feature type="binding site" evidence="8">
    <location>
        <position position="264"/>
    </location>
    <ligand>
        <name>Mg(2+)</name>
        <dbReference type="ChEBI" id="CHEBI:18420"/>
    </ligand>
</feature>
<dbReference type="NCBIfam" id="NF000658">
    <property type="entry name" value="PRK00029.1"/>
    <property type="match status" value="1"/>
</dbReference>
<evidence type="ECO:0000313" key="9">
    <source>
        <dbReference type="EMBL" id="SLK07179.1"/>
    </source>
</evidence>
<comment type="similarity">
    <text evidence="1 8">Belongs to the SELO family.</text>
</comment>
<comment type="cofactor">
    <cofactor evidence="8">
        <name>Mg(2+)</name>
        <dbReference type="ChEBI" id="CHEBI:18420"/>
    </cofactor>
    <cofactor evidence="8">
        <name>Mn(2+)</name>
        <dbReference type="ChEBI" id="CHEBI:29035"/>
    </cofactor>
</comment>
<feature type="binding site" evidence="8">
    <location>
        <position position="129"/>
    </location>
    <ligand>
        <name>ATP</name>
        <dbReference type="ChEBI" id="CHEBI:30616"/>
    </ligand>
</feature>
<feature type="binding site" evidence="8">
    <location>
        <position position="95"/>
    </location>
    <ligand>
        <name>ATP</name>
        <dbReference type="ChEBI" id="CHEBI:30616"/>
    </ligand>
</feature>
<keyword evidence="10" id="KW-1185">Reference proteome</keyword>
<dbReference type="EMBL" id="FVZE01000006">
    <property type="protein sequence ID" value="SLK07179.1"/>
    <property type="molecule type" value="Genomic_DNA"/>
</dbReference>
<evidence type="ECO:0000256" key="3">
    <source>
        <dbReference type="ARBA" id="ARBA00022695"/>
    </source>
</evidence>
<evidence type="ECO:0000256" key="7">
    <source>
        <dbReference type="ARBA" id="ARBA00022842"/>
    </source>
</evidence>
<feature type="active site" description="Proton acceptor" evidence="8">
    <location>
        <position position="263"/>
    </location>
</feature>
<comment type="catalytic activity">
    <reaction evidence="8">
        <text>L-histidyl-[protein] + UTP = N(tele)-(5'-uridylyl)-L-histidyl-[protein] + diphosphate</text>
        <dbReference type="Rhea" id="RHEA:83891"/>
        <dbReference type="Rhea" id="RHEA-COMP:9745"/>
        <dbReference type="Rhea" id="RHEA-COMP:20239"/>
        <dbReference type="ChEBI" id="CHEBI:29979"/>
        <dbReference type="ChEBI" id="CHEBI:33019"/>
        <dbReference type="ChEBI" id="CHEBI:46398"/>
        <dbReference type="ChEBI" id="CHEBI:233474"/>
    </reaction>
</comment>
<dbReference type="RefSeq" id="WP_054947067.1">
    <property type="nucleotide sequence ID" value="NZ_FVZE01000006.1"/>
</dbReference>
<dbReference type="Proteomes" id="UP000190989">
    <property type="component" value="Unassembled WGS sequence"/>
</dbReference>
<keyword evidence="8" id="KW-0464">Manganese</keyword>
<gene>
    <name evidence="8" type="primary">ydiU</name>
    <name evidence="8" type="synonym">selO</name>
    <name evidence="9" type="ORF">SAMN06295987_106147</name>
</gene>
<dbReference type="PANTHER" id="PTHR32057:SF14">
    <property type="entry name" value="PROTEIN ADENYLYLTRANSFERASE SELO, MITOCHONDRIAL"/>
    <property type="match status" value="1"/>
</dbReference>
<dbReference type="EC" id="2.7.7.-" evidence="8"/>
<dbReference type="GO" id="GO:0070733">
    <property type="term" value="F:AMPylase activity"/>
    <property type="evidence" value="ECO:0007669"/>
    <property type="project" value="UniProtKB-EC"/>
</dbReference>
<keyword evidence="4 8" id="KW-0479">Metal-binding</keyword>
<comment type="catalytic activity">
    <reaction evidence="8">
        <text>L-seryl-[protein] + ATP = 3-O-(5'-adenylyl)-L-seryl-[protein] + diphosphate</text>
        <dbReference type="Rhea" id="RHEA:58120"/>
        <dbReference type="Rhea" id="RHEA-COMP:9863"/>
        <dbReference type="Rhea" id="RHEA-COMP:15073"/>
        <dbReference type="ChEBI" id="CHEBI:29999"/>
        <dbReference type="ChEBI" id="CHEBI:30616"/>
        <dbReference type="ChEBI" id="CHEBI:33019"/>
        <dbReference type="ChEBI" id="CHEBI:142516"/>
        <dbReference type="EC" id="2.7.7.108"/>
    </reaction>
</comment>
<dbReference type="PANTHER" id="PTHR32057">
    <property type="entry name" value="PROTEIN ADENYLYLTRANSFERASE SELO, MITOCHONDRIAL"/>
    <property type="match status" value="1"/>
</dbReference>
<evidence type="ECO:0000256" key="8">
    <source>
        <dbReference type="HAMAP-Rule" id="MF_00692"/>
    </source>
</evidence>
<feature type="binding site" evidence="8">
    <location>
        <position position="273"/>
    </location>
    <ligand>
        <name>ATP</name>
        <dbReference type="ChEBI" id="CHEBI:30616"/>
    </ligand>
</feature>
<evidence type="ECO:0000256" key="5">
    <source>
        <dbReference type="ARBA" id="ARBA00022741"/>
    </source>
</evidence>
<organism evidence="9 10">
    <name type="scientific">Novosphingobium mathurense</name>
    <dbReference type="NCBI Taxonomy" id="428990"/>
    <lineage>
        <taxon>Bacteria</taxon>
        <taxon>Pseudomonadati</taxon>
        <taxon>Pseudomonadota</taxon>
        <taxon>Alphaproteobacteria</taxon>
        <taxon>Sphingomonadales</taxon>
        <taxon>Sphingomonadaceae</taxon>
        <taxon>Novosphingobium</taxon>
    </lineage>
</organism>
<feature type="binding site" evidence="8">
    <location>
        <position position="93"/>
    </location>
    <ligand>
        <name>ATP</name>
        <dbReference type="ChEBI" id="CHEBI:30616"/>
    </ligand>
</feature>
<feature type="binding site" evidence="8">
    <location>
        <position position="182"/>
    </location>
    <ligand>
        <name>ATP</name>
        <dbReference type="ChEBI" id="CHEBI:30616"/>
    </ligand>
</feature>
<dbReference type="GO" id="GO:0005524">
    <property type="term" value="F:ATP binding"/>
    <property type="evidence" value="ECO:0007669"/>
    <property type="project" value="UniProtKB-UniRule"/>
</dbReference>
<comment type="catalytic activity">
    <reaction evidence="8">
        <text>L-threonyl-[protein] + ATP = 3-O-(5'-adenylyl)-L-threonyl-[protein] + diphosphate</text>
        <dbReference type="Rhea" id="RHEA:54292"/>
        <dbReference type="Rhea" id="RHEA-COMP:11060"/>
        <dbReference type="Rhea" id="RHEA-COMP:13847"/>
        <dbReference type="ChEBI" id="CHEBI:30013"/>
        <dbReference type="ChEBI" id="CHEBI:30616"/>
        <dbReference type="ChEBI" id="CHEBI:33019"/>
        <dbReference type="ChEBI" id="CHEBI:138113"/>
        <dbReference type="EC" id="2.7.7.108"/>
    </reaction>
</comment>
<keyword evidence="3 8" id="KW-0548">Nucleotidyltransferase</keyword>
<dbReference type="InterPro" id="IPR003846">
    <property type="entry name" value="SelO"/>
</dbReference>
<keyword evidence="5 8" id="KW-0547">Nucleotide-binding</keyword>
<proteinExistence type="inferred from homology"/>
<feature type="binding site" evidence="8">
    <location>
        <position position="128"/>
    </location>
    <ligand>
        <name>ATP</name>
        <dbReference type="ChEBI" id="CHEBI:30616"/>
    </ligand>
</feature>
<dbReference type="GO" id="GO:0030145">
    <property type="term" value="F:manganese ion binding"/>
    <property type="evidence" value="ECO:0007669"/>
    <property type="project" value="UniProtKB-UniRule"/>
</dbReference>
<comment type="function">
    <text evidence="8">Nucleotidyltransferase involved in the post-translational modification of proteins. It can catalyze the addition of adenosine monophosphate (AMP) or uridine monophosphate (UMP) to a protein, resulting in modifications known as AMPylation and UMPylation.</text>
</comment>
<feature type="binding site" evidence="8">
    <location>
        <position position="189"/>
    </location>
    <ligand>
        <name>ATP</name>
        <dbReference type="ChEBI" id="CHEBI:30616"/>
    </ligand>
</feature>
<dbReference type="EC" id="2.7.7.108" evidence="8"/>
<dbReference type="AlphaFoldDB" id="A0A1U6IGP9"/>
<keyword evidence="7 8" id="KW-0460">Magnesium</keyword>
<evidence type="ECO:0000256" key="6">
    <source>
        <dbReference type="ARBA" id="ARBA00022840"/>
    </source>
</evidence>
<accession>A0A1U6IGP9</accession>
<evidence type="ECO:0000256" key="2">
    <source>
        <dbReference type="ARBA" id="ARBA00022679"/>
    </source>
</evidence>
<evidence type="ECO:0000313" key="10">
    <source>
        <dbReference type="Proteomes" id="UP000190989"/>
    </source>
</evidence>
<comment type="catalytic activity">
    <reaction evidence="8">
        <text>L-tyrosyl-[protein] + UTP = O-(5'-uridylyl)-L-tyrosyl-[protein] + diphosphate</text>
        <dbReference type="Rhea" id="RHEA:83887"/>
        <dbReference type="Rhea" id="RHEA-COMP:10136"/>
        <dbReference type="Rhea" id="RHEA-COMP:20238"/>
        <dbReference type="ChEBI" id="CHEBI:33019"/>
        <dbReference type="ChEBI" id="CHEBI:46398"/>
        <dbReference type="ChEBI" id="CHEBI:46858"/>
        <dbReference type="ChEBI" id="CHEBI:90602"/>
    </reaction>
</comment>
<protein>
    <recommendedName>
        <fullName evidence="8">Protein nucleotidyltransferase YdiU</fullName>
        <ecNumber evidence="8">2.7.7.-</ecNumber>
    </recommendedName>
    <alternativeName>
        <fullName evidence="8">Protein adenylyltransferase YdiU</fullName>
        <ecNumber evidence="8">2.7.7.108</ecNumber>
    </alternativeName>
    <alternativeName>
        <fullName evidence="8">Protein uridylyltransferase YdiU</fullName>
        <ecNumber evidence="8">2.7.7.-</ecNumber>
    </alternativeName>
</protein>
<dbReference type="GO" id="GO:0000287">
    <property type="term" value="F:magnesium ion binding"/>
    <property type="evidence" value="ECO:0007669"/>
    <property type="project" value="UniProtKB-UniRule"/>
</dbReference>
<sequence length="468" mass="52239">MQTEPQASAYNPEPRIGKISSWLGDEVDAATFPQHELRFRNDRWAAAVGLADLDDAQWIEHFGRFAPLADNLPRPLALRYHGHQFRHYNPDIGDGRGFLFAQMRDGGGRLLDLGTKGSGQTPYSRDGDGRLTLKGAMREILATEMLEALGVYTSKTFSVIETGESLWRGDEPSPTRSAVLLRLSHGHIRIGTFQRLLAFEEREHMEELVAYCLETYPGSLPPEDAPGRDEPAVILMHQVVERLADTAAAWMVAGFVHGVLNTDNMNISGESFDYGPWRWLPQWNPRFTAAYFDQGGLYAFGRQPEAVLWNCGQLAVALRMLTETEPLVAALNRFGPLYQEAMARRFAWRLGVGPQGLEADTRLVQAAENRMVETGLPPEQLFYDHRGGRAADDSDFGRILSGYKPAAGTDDPFWARGAPPSTLIDEVERLWSHIDRDDDWGPLHARIGEIRELGRQLGTPPIPAGHDD</sequence>
<feature type="binding site" evidence="8">
    <location>
        <position position="116"/>
    </location>
    <ligand>
        <name>ATP</name>
        <dbReference type="ChEBI" id="CHEBI:30616"/>
    </ligand>
</feature>
<keyword evidence="2 8" id="KW-0808">Transferase</keyword>
<feature type="binding site" evidence="8">
    <location>
        <position position="96"/>
    </location>
    <ligand>
        <name>ATP</name>
        <dbReference type="ChEBI" id="CHEBI:30616"/>
    </ligand>
</feature>
<keyword evidence="6 8" id="KW-0067">ATP-binding</keyword>
<dbReference type="STRING" id="428990.SAMN06295987_106147"/>
<dbReference type="Pfam" id="PF02696">
    <property type="entry name" value="SelO"/>
    <property type="match status" value="1"/>
</dbReference>
<name>A0A1U6IGP9_9SPHN</name>